<dbReference type="Gene3D" id="3.40.630.30">
    <property type="match status" value="1"/>
</dbReference>
<dbReference type="GO" id="GO:0016747">
    <property type="term" value="F:acyltransferase activity, transferring groups other than amino-acyl groups"/>
    <property type="evidence" value="ECO:0007669"/>
    <property type="project" value="InterPro"/>
</dbReference>
<dbReference type="CDD" id="cd04301">
    <property type="entry name" value="NAT_SF"/>
    <property type="match status" value="1"/>
</dbReference>
<dbReference type="InterPro" id="IPR000182">
    <property type="entry name" value="GNAT_dom"/>
</dbReference>
<dbReference type="PANTHER" id="PTHR43877:SF2">
    <property type="entry name" value="AMINOALKYLPHOSPHONATE N-ACETYLTRANSFERASE-RELATED"/>
    <property type="match status" value="1"/>
</dbReference>
<protein>
    <submittedName>
        <fullName evidence="4">GNAT family N-acetyltransferase</fullName>
    </submittedName>
</protein>
<dbReference type="RefSeq" id="WP_169536727.1">
    <property type="nucleotide sequence ID" value="NZ_JABBZE010000141.1"/>
</dbReference>
<dbReference type="InterPro" id="IPR016181">
    <property type="entry name" value="Acyl_CoA_acyltransferase"/>
</dbReference>
<dbReference type="EMBL" id="JABBZE010000141">
    <property type="protein sequence ID" value="NMU90851.1"/>
    <property type="molecule type" value="Genomic_DNA"/>
</dbReference>
<dbReference type="Pfam" id="PF00583">
    <property type="entry name" value="Acetyltransf_1"/>
    <property type="match status" value="1"/>
</dbReference>
<sequence length="156" mass="16825">MNLHYRPAHPDDAAACIDLRGRTRENAFSAEDLRALGITRESWSGGIRDGSLPGVVALADGELAGYGFGDRDSGEILVLALLPAYEGRGIGRELLGKVMRTLRGLGHERLFLSCAADPRVRSHGFYRHLGWTATGEIDAAGDEVLAYRFDPDASTA</sequence>
<evidence type="ECO:0000313" key="4">
    <source>
        <dbReference type="EMBL" id="NMU90851.1"/>
    </source>
</evidence>
<organism evidence="4 5">
    <name type="scientific">Achromobacter ruhlandii</name>
    <dbReference type="NCBI Taxonomy" id="72557"/>
    <lineage>
        <taxon>Bacteria</taxon>
        <taxon>Pseudomonadati</taxon>
        <taxon>Pseudomonadota</taxon>
        <taxon>Betaproteobacteria</taxon>
        <taxon>Burkholderiales</taxon>
        <taxon>Alcaligenaceae</taxon>
        <taxon>Achromobacter</taxon>
    </lineage>
</organism>
<keyword evidence="2" id="KW-0012">Acyltransferase</keyword>
<evidence type="ECO:0000256" key="1">
    <source>
        <dbReference type="ARBA" id="ARBA00022679"/>
    </source>
</evidence>
<proteinExistence type="predicted"/>
<evidence type="ECO:0000259" key="3">
    <source>
        <dbReference type="PROSITE" id="PS51186"/>
    </source>
</evidence>
<feature type="domain" description="N-acetyltransferase" evidence="3">
    <location>
        <begin position="3"/>
        <end position="151"/>
    </location>
</feature>
<dbReference type="SUPFAM" id="SSF55729">
    <property type="entry name" value="Acyl-CoA N-acyltransferases (Nat)"/>
    <property type="match status" value="1"/>
</dbReference>
<dbReference type="AlphaFoldDB" id="A0A848NJY3"/>
<dbReference type="Proteomes" id="UP000542405">
    <property type="component" value="Unassembled WGS sequence"/>
</dbReference>
<comment type="caution">
    <text evidence="4">The sequence shown here is derived from an EMBL/GenBank/DDBJ whole genome shotgun (WGS) entry which is preliminary data.</text>
</comment>
<dbReference type="PROSITE" id="PS51186">
    <property type="entry name" value="GNAT"/>
    <property type="match status" value="1"/>
</dbReference>
<accession>A0A848NJY3</accession>
<dbReference type="InterPro" id="IPR050832">
    <property type="entry name" value="Bact_Acetyltransf"/>
</dbReference>
<keyword evidence="1 4" id="KW-0808">Transferase</keyword>
<name>A0A848NJY3_9BURK</name>
<evidence type="ECO:0000256" key="2">
    <source>
        <dbReference type="ARBA" id="ARBA00023315"/>
    </source>
</evidence>
<gene>
    <name evidence="4" type="ORF">HGQ98_13840</name>
</gene>
<evidence type="ECO:0000313" key="5">
    <source>
        <dbReference type="Proteomes" id="UP000542405"/>
    </source>
</evidence>
<reference evidence="4 5" key="1">
    <citation type="submission" date="2020-04" db="EMBL/GenBank/DDBJ databases">
        <title>Achromobacter ruhlandii genome sequencing and assembly.</title>
        <authorList>
            <person name="Martins R.C.R."/>
            <person name="Perdigao-Neto L.V."/>
            <person name="Levin A.S.S."/>
            <person name="Costa S.F."/>
        </authorList>
    </citation>
    <scope>NUCLEOTIDE SEQUENCE [LARGE SCALE GENOMIC DNA]</scope>
    <source>
        <strain evidence="4 5">9035ralo</strain>
    </source>
</reference>
<dbReference type="PANTHER" id="PTHR43877">
    <property type="entry name" value="AMINOALKYLPHOSPHONATE N-ACETYLTRANSFERASE-RELATED-RELATED"/>
    <property type="match status" value="1"/>
</dbReference>